<keyword evidence="3" id="KW-1185">Reference proteome</keyword>
<organism evidence="2 3">
    <name type="scientific">Algoriphagus sediminis</name>
    <dbReference type="NCBI Taxonomy" id="3057113"/>
    <lineage>
        <taxon>Bacteria</taxon>
        <taxon>Pseudomonadati</taxon>
        <taxon>Bacteroidota</taxon>
        <taxon>Cytophagia</taxon>
        <taxon>Cytophagales</taxon>
        <taxon>Cyclobacteriaceae</taxon>
        <taxon>Algoriphagus</taxon>
    </lineage>
</organism>
<evidence type="ECO:0000313" key="2">
    <source>
        <dbReference type="EMBL" id="MDN3204066.1"/>
    </source>
</evidence>
<dbReference type="Pfam" id="PF07883">
    <property type="entry name" value="Cupin_2"/>
    <property type="match status" value="1"/>
</dbReference>
<dbReference type="InterPro" id="IPR047142">
    <property type="entry name" value="OryJ/VirC-like"/>
</dbReference>
<comment type="caution">
    <text evidence="2">The sequence shown here is derived from an EMBL/GenBank/DDBJ whole genome shotgun (WGS) entry which is preliminary data.</text>
</comment>
<sequence length="141" mass="15411">MSKYFFGIIALLLFSCAESNKSIDEIQIETLVESSLSWNGDSLPPYPDGIPKVTILKVSIPPGANLKMHKHLVINAGVLIKGELTVISERGNTLKMKKGDPIIELVNTFHFGMNEGKETAEIVVVYAGDLETPITVAKLEE</sequence>
<dbReference type="InterPro" id="IPR013096">
    <property type="entry name" value="Cupin_2"/>
</dbReference>
<dbReference type="Gene3D" id="2.60.120.10">
    <property type="entry name" value="Jelly Rolls"/>
    <property type="match status" value="1"/>
</dbReference>
<dbReference type="InterPro" id="IPR011051">
    <property type="entry name" value="RmlC_Cupin_sf"/>
</dbReference>
<name>A0ABT7YC11_9BACT</name>
<proteinExistence type="predicted"/>
<gene>
    <name evidence="2" type="ORF">QVH07_07890</name>
</gene>
<dbReference type="PANTHER" id="PTHR36156">
    <property type="entry name" value="SLR2101 PROTEIN"/>
    <property type="match status" value="1"/>
</dbReference>
<dbReference type="CDD" id="cd02236">
    <property type="entry name" value="cupin_CV2614-like"/>
    <property type="match status" value="1"/>
</dbReference>
<dbReference type="InterPro" id="IPR014710">
    <property type="entry name" value="RmlC-like_jellyroll"/>
</dbReference>
<reference evidence="2" key="1">
    <citation type="submission" date="2023-06" db="EMBL/GenBank/DDBJ databases">
        <title>Robiginitalea aurantiacus sp. nov. and Algoriphagus sediminis sp. nov., isolated from coastal sediment.</title>
        <authorList>
            <person name="Zhou Z.Y."/>
            <person name="An J."/>
            <person name="Jia Y.W."/>
            <person name="Du Z.J."/>
        </authorList>
    </citation>
    <scope>NUCLEOTIDE SEQUENCE</scope>
    <source>
        <strain evidence="2">C2-7</strain>
    </source>
</reference>
<dbReference type="RefSeq" id="WP_289999620.1">
    <property type="nucleotide sequence ID" value="NZ_JAUEPH010000003.1"/>
</dbReference>
<feature type="domain" description="Cupin type-2" evidence="1">
    <location>
        <begin position="58"/>
        <end position="126"/>
    </location>
</feature>
<protein>
    <submittedName>
        <fullName evidence="2">Cupin domain-containing protein</fullName>
    </submittedName>
</protein>
<dbReference type="PROSITE" id="PS51257">
    <property type="entry name" value="PROKAR_LIPOPROTEIN"/>
    <property type="match status" value="1"/>
</dbReference>
<dbReference type="Proteomes" id="UP001171916">
    <property type="component" value="Unassembled WGS sequence"/>
</dbReference>
<dbReference type="PANTHER" id="PTHR36156:SF2">
    <property type="entry name" value="CUPIN TYPE-2 DOMAIN-CONTAINING PROTEIN"/>
    <property type="match status" value="1"/>
</dbReference>
<dbReference type="SUPFAM" id="SSF51182">
    <property type="entry name" value="RmlC-like cupins"/>
    <property type="match status" value="1"/>
</dbReference>
<dbReference type="EMBL" id="JAUEPH010000003">
    <property type="protein sequence ID" value="MDN3204066.1"/>
    <property type="molecule type" value="Genomic_DNA"/>
</dbReference>
<accession>A0ABT7YC11</accession>
<evidence type="ECO:0000259" key="1">
    <source>
        <dbReference type="Pfam" id="PF07883"/>
    </source>
</evidence>
<evidence type="ECO:0000313" key="3">
    <source>
        <dbReference type="Proteomes" id="UP001171916"/>
    </source>
</evidence>